<dbReference type="AlphaFoldDB" id="A0A6T0VAI0"/>
<accession>A0A6T0VAI0</accession>
<keyword evidence="2" id="KW-0812">Transmembrane</keyword>
<feature type="transmembrane region" description="Helical" evidence="2">
    <location>
        <begin position="136"/>
        <end position="158"/>
    </location>
</feature>
<evidence type="ECO:0000313" key="4">
    <source>
        <dbReference type="EMBL" id="CAE4571537.1"/>
    </source>
</evidence>
<gene>
    <name evidence="3" type="ORF">AMON00008_LOCUS11153</name>
    <name evidence="4" type="ORF">AMON00008_LOCUS11156</name>
</gene>
<reference evidence="4" key="1">
    <citation type="submission" date="2021-01" db="EMBL/GenBank/DDBJ databases">
        <authorList>
            <person name="Corre E."/>
            <person name="Pelletier E."/>
            <person name="Niang G."/>
            <person name="Scheremetjew M."/>
            <person name="Finn R."/>
            <person name="Kale V."/>
            <person name="Holt S."/>
            <person name="Cochrane G."/>
            <person name="Meng A."/>
            <person name="Brown T."/>
            <person name="Cohen L."/>
        </authorList>
    </citation>
    <scope>NUCLEOTIDE SEQUENCE</scope>
    <source>
        <strain evidence="4">CCMP3105</strain>
    </source>
</reference>
<protein>
    <submittedName>
        <fullName evidence="4">Uncharacterized protein</fullName>
    </submittedName>
</protein>
<dbReference type="EMBL" id="HBNR01016929">
    <property type="protein sequence ID" value="CAE4571537.1"/>
    <property type="molecule type" value="Transcribed_RNA"/>
</dbReference>
<name>A0A6T0VAI0_9DINO</name>
<dbReference type="EMBL" id="HBNR01016926">
    <property type="protein sequence ID" value="CAE4571534.1"/>
    <property type="molecule type" value="Transcribed_RNA"/>
</dbReference>
<proteinExistence type="predicted"/>
<keyword evidence="2" id="KW-0472">Membrane</keyword>
<sequence>MVRALRRSSCGIAPMRPRGAAPVAQRGARASGRHRPPVALLAVLARLGTGPIQCAGVRCAGAGPARPGSTAPLWARRARLPLRVPEAPRSARSEGEPGPGEGALEAERAARERLAYERLEGTPVSRMASGLGKEGAGALYSALAVMFVVLCALTAAVVSGAI</sequence>
<evidence type="ECO:0000313" key="3">
    <source>
        <dbReference type="EMBL" id="CAE4571534.1"/>
    </source>
</evidence>
<feature type="region of interest" description="Disordered" evidence="1">
    <location>
        <begin position="84"/>
        <end position="104"/>
    </location>
</feature>
<evidence type="ECO:0000256" key="2">
    <source>
        <dbReference type="SAM" id="Phobius"/>
    </source>
</evidence>
<evidence type="ECO:0000256" key="1">
    <source>
        <dbReference type="SAM" id="MobiDB-lite"/>
    </source>
</evidence>
<feature type="region of interest" description="Disordered" evidence="1">
    <location>
        <begin position="1"/>
        <end position="32"/>
    </location>
</feature>
<keyword evidence="2" id="KW-1133">Transmembrane helix</keyword>
<organism evidence="4">
    <name type="scientific">Alexandrium monilatum</name>
    <dbReference type="NCBI Taxonomy" id="311494"/>
    <lineage>
        <taxon>Eukaryota</taxon>
        <taxon>Sar</taxon>
        <taxon>Alveolata</taxon>
        <taxon>Dinophyceae</taxon>
        <taxon>Gonyaulacales</taxon>
        <taxon>Pyrocystaceae</taxon>
        <taxon>Alexandrium</taxon>
    </lineage>
</organism>